<evidence type="ECO:0000256" key="6">
    <source>
        <dbReference type="ARBA" id="ARBA00023237"/>
    </source>
</evidence>
<dbReference type="Proteomes" id="UP000596329">
    <property type="component" value="Chromosome"/>
</dbReference>
<evidence type="ECO:0000256" key="1">
    <source>
        <dbReference type="ARBA" id="ARBA00004571"/>
    </source>
</evidence>
<evidence type="ECO:0000259" key="9">
    <source>
        <dbReference type="Pfam" id="PF07715"/>
    </source>
</evidence>
<dbReference type="EMBL" id="CP059075">
    <property type="protein sequence ID" value="QRE03613.1"/>
    <property type="molecule type" value="Genomic_DNA"/>
</dbReference>
<organism evidence="11 12">
    <name type="scientific">Flavobacterium psychrophilum</name>
    <dbReference type="NCBI Taxonomy" id="96345"/>
    <lineage>
        <taxon>Bacteria</taxon>
        <taxon>Pseudomonadati</taxon>
        <taxon>Bacteroidota</taxon>
        <taxon>Flavobacteriia</taxon>
        <taxon>Flavobacteriales</taxon>
        <taxon>Flavobacteriaceae</taxon>
        <taxon>Flavobacterium</taxon>
    </lineage>
</organism>
<evidence type="ECO:0000256" key="5">
    <source>
        <dbReference type="ARBA" id="ARBA00023136"/>
    </source>
</evidence>
<keyword evidence="3 7" id="KW-1134">Transmembrane beta strand</keyword>
<comment type="similarity">
    <text evidence="7">Belongs to the TonB-dependent receptor family.</text>
</comment>
<dbReference type="PANTHER" id="PTHR40980:SF4">
    <property type="entry name" value="TONB-DEPENDENT RECEPTOR-LIKE BETA-BARREL DOMAIN-CONTAINING PROTEIN"/>
    <property type="match status" value="1"/>
</dbReference>
<dbReference type="Pfam" id="PF07715">
    <property type="entry name" value="Plug"/>
    <property type="match status" value="1"/>
</dbReference>
<evidence type="ECO:0000256" key="4">
    <source>
        <dbReference type="ARBA" id="ARBA00022692"/>
    </source>
</evidence>
<dbReference type="RefSeq" id="WP_203095912.1">
    <property type="nucleotide sequence ID" value="NZ_CP059075.1"/>
</dbReference>
<dbReference type="InterPro" id="IPR037066">
    <property type="entry name" value="Plug_dom_sf"/>
</dbReference>
<dbReference type="Gene3D" id="2.40.170.20">
    <property type="entry name" value="TonB-dependent receptor, beta-barrel domain"/>
    <property type="match status" value="1"/>
</dbReference>
<feature type="chain" id="PRO_5030845148" evidence="8">
    <location>
        <begin position="20"/>
        <end position="820"/>
    </location>
</feature>
<name>A0A7U2NER3_FLAPS</name>
<dbReference type="InterPro" id="IPR036942">
    <property type="entry name" value="Beta-barrel_TonB_sf"/>
</dbReference>
<protein>
    <submittedName>
        <fullName evidence="11">TonB-dependent receptor</fullName>
    </submittedName>
</protein>
<dbReference type="SUPFAM" id="SSF56935">
    <property type="entry name" value="Porins"/>
    <property type="match status" value="1"/>
</dbReference>
<evidence type="ECO:0000256" key="2">
    <source>
        <dbReference type="ARBA" id="ARBA00022448"/>
    </source>
</evidence>
<dbReference type="InterPro" id="IPR041700">
    <property type="entry name" value="OMP_b-brl_3"/>
</dbReference>
<keyword evidence="2 7" id="KW-0813">Transport</keyword>
<dbReference type="InterPro" id="IPR008969">
    <property type="entry name" value="CarboxyPept-like_regulatory"/>
</dbReference>
<proteinExistence type="inferred from homology"/>
<reference evidence="11 12" key="1">
    <citation type="submission" date="2020-07" db="EMBL/GenBank/DDBJ databases">
        <title>Genomic characterization of Flavobacterium psychrophilum strains.</title>
        <authorList>
            <person name="Castillo D."/>
            <person name="Jorgensen J."/>
            <person name="Middelboe M."/>
        </authorList>
    </citation>
    <scope>NUCLEOTIDE SEQUENCE [LARGE SCALE GENOMIC DNA]</scope>
    <source>
        <strain evidence="11 12">FPS-R7</strain>
    </source>
</reference>
<dbReference type="PANTHER" id="PTHR40980">
    <property type="entry name" value="PLUG DOMAIN-CONTAINING PROTEIN"/>
    <property type="match status" value="1"/>
</dbReference>
<accession>A0A7U2NER3</accession>
<feature type="signal peptide" evidence="8">
    <location>
        <begin position="1"/>
        <end position="19"/>
    </location>
</feature>
<dbReference type="Pfam" id="PF14905">
    <property type="entry name" value="OMP_b-brl_3"/>
    <property type="match status" value="1"/>
</dbReference>
<keyword evidence="6 7" id="KW-0998">Cell outer membrane</keyword>
<comment type="subcellular location">
    <subcellularLocation>
        <location evidence="1 7">Cell outer membrane</location>
        <topology evidence="1 7">Multi-pass membrane protein</topology>
    </subcellularLocation>
</comment>
<dbReference type="Gene3D" id="2.60.40.1120">
    <property type="entry name" value="Carboxypeptidase-like, regulatory domain"/>
    <property type="match status" value="1"/>
</dbReference>
<dbReference type="Gene3D" id="2.170.130.10">
    <property type="entry name" value="TonB-dependent receptor, plug domain"/>
    <property type="match status" value="1"/>
</dbReference>
<gene>
    <name evidence="11" type="ORF">H0H26_12090</name>
</gene>
<dbReference type="SUPFAM" id="SSF49464">
    <property type="entry name" value="Carboxypeptidase regulatory domain-like"/>
    <property type="match status" value="1"/>
</dbReference>
<keyword evidence="5 7" id="KW-0472">Membrane</keyword>
<dbReference type="Pfam" id="PF13715">
    <property type="entry name" value="CarbopepD_reg_2"/>
    <property type="match status" value="1"/>
</dbReference>
<evidence type="ECO:0000256" key="3">
    <source>
        <dbReference type="ARBA" id="ARBA00022452"/>
    </source>
</evidence>
<dbReference type="PROSITE" id="PS52016">
    <property type="entry name" value="TONB_DEPENDENT_REC_3"/>
    <property type="match status" value="1"/>
</dbReference>
<feature type="domain" description="TonB-dependent receptor plug" evidence="9">
    <location>
        <begin position="150"/>
        <end position="226"/>
    </location>
</feature>
<keyword evidence="8" id="KW-0732">Signal</keyword>
<dbReference type="GO" id="GO:0009279">
    <property type="term" value="C:cell outer membrane"/>
    <property type="evidence" value="ECO:0007669"/>
    <property type="project" value="UniProtKB-SubCell"/>
</dbReference>
<keyword evidence="11" id="KW-0675">Receptor</keyword>
<evidence type="ECO:0000256" key="8">
    <source>
        <dbReference type="SAM" id="SignalP"/>
    </source>
</evidence>
<dbReference type="InterPro" id="IPR039426">
    <property type="entry name" value="TonB-dep_rcpt-like"/>
</dbReference>
<evidence type="ECO:0000313" key="12">
    <source>
        <dbReference type="Proteomes" id="UP000596329"/>
    </source>
</evidence>
<keyword evidence="4 7" id="KW-0812">Transmembrane</keyword>
<dbReference type="AlphaFoldDB" id="A0A7U2NER3"/>
<evidence type="ECO:0000313" key="11">
    <source>
        <dbReference type="EMBL" id="QRE03613.1"/>
    </source>
</evidence>
<feature type="domain" description="Outer membrane protein beta-barrel" evidence="10">
    <location>
        <begin position="375"/>
        <end position="793"/>
    </location>
</feature>
<evidence type="ECO:0000259" key="10">
    <source>
        <dbReference type="Pfam" id="PF14905"/>
    </source>
</evidence>
<dbReference type="InterPro" id="IPR012910">
    <property type="entry name" value="Plug_dom"/>
</dbReference>
<evidence type="ECO:0000256" key="7">
    <source>
        <dbReference type="PROSITE-ProRule" id="PRU01360"/>
    </source>
</evidence>
<sequence length="820" mass="92146">MKIKILILITLLNFTFVKAQNSVPETKNSGSISGKVIDKKTNEVIPYASITIKDGTKIISGAITKENGIFSITNLALQELTVEVQFIGYKKQVNNITLTTQNKNITLKTIALEEEATQLNEVSIVKERSSIEQKIDRKIVTVGKDLIASGTTASEIMNNIPTVSIDPQTKELSLRGNTNVKVLVDGKPTNISATQLLQQIPSSSIKQIELITNPSAKYSPEGMSGIINIILHKNANTGFNGSINSGVTFGKTPKLNTALNLNYKIGKVNIYTNYGLNHGKNKNHGYINSFRPMLENEQQFEFDNLNTSHLLKLGLDYYINDKNTFSIYTNQNITNGSGYGLTDINYINATNSDSSQLFKSKSDENTQTYDLDFKHDFTKKGENIEFQVNVSNTKDKENTNYDLTQFNPISSALKTNIIHGKTNYIQFNADYVNPLTETTKLEVGLETRIQNTENNFDESTNKPTTFNSTTTNNAFTFNRNIAALYTNYSKQWEKWSGQVGIRIENYTIDGDFQRNENAINPTKKFNGNQTIKDNILSFYPSAFFTYAASEKNAFNFNYSRRVDRPSIEQISPIREWTTPLVESRGNPELKPQFTHSFEINYTRTTKIGSITSGVFYRQINSEISRSIYKNPSNNNQDILSYANFNSNNAYGIETSANLKFTKWWSANASADAYFKTVRGTVENAISGLQEKAAIDVISFNARLNQTFSATKNLKINLFGMYRGRDLGLQFERSPMYKADIGATYTVLKGKGSITGRLNDVFNTMHFQFDSSIPYKQTGAFYWESRTVYIGLNYMFGGGKNKALQRKQRDENETQSGGGLL</sequence>